<dbReference type="PANTHER" id="PTHR21666">
    <property type="entry name" value="PEPTIDASE-RELATED"/>
    <property type="match status" value="1"/>
</dbReference>
<dbReference type="Pfam" id="PF01551">
    <property type="entry name" value="Peptidase_M23"/>
    <property type="match status" value="1"/>
</dbReference>
<dbReference type="EMBL" id="LJGW01000046">
    <property type="protein sequence ID" value="OEV13654.1"/>
    <property type="molecule type" value="Genomic_DNA"/>
</dbReference>
<dbReference type="InterPro" id="IPR016047">
    <property type="entry name" value="M23ase_b-sheet_dom"/>
</dbReference>
<dbReference type="Proteomes" id="UP000176005">
    <property type="component" value="Unassembled WGS sequence"/>
</dbReference>
<dbReference type="InterPro" id="IPR050570">
    <property type="entry name" value="Cell_wall_metabolism_enzyme"/>
</dbReference>
<feature type="domain" description="M23ase beta-sheet core" evidence="3">
    <location>
        <begin position="185"/>
        <end position="274"/>
    </location>
</feature>
<feature type="region of interest" description="Disordered" evidence="1">
    <location>
        <begin position="119"/>
        <end position="149"/>
    </location>
</feature>
<name>A0A1E7LBW5_9ACTN</name>
<dbReference type="AlphaFoldDB" id="A0A1E7LBW5"/>
<dbReference type="PANTHER" id="PTHR21666:SF270">
    <property type="entry name" value="MUREIN HYDROLASE ACTIVATOR ENVC"/>
    <property type="match status" value="1"/>
</dbReference>
<feature type="region of interest" description="Disordered" evidence="1">
    <location>
        <begin position="1"/>
        <end position="20"/>
    </location>
</feature>
<feature type="chain" id="PRO_5009197217" evidence="2">
    <location>
        <begin position="43"/>
        <end position="293"/>
    </location>
</feature>
<evidence type="ECO:0000313" key="4">
    <source>
        <dbReference type="EMBL" id="OEV13654.1"/>
    </source>
</evidence>
<sequence>MAFIRATGTHRRPRPISRRAKAAGIASLTVGVVGSLASPALAGTGQQPRAASGSAEKSEAEAAGTAAEHTHGGTSALAASADGGRESRPVTGLTHAVGFGDSIADTVADQARLQQAAAARTKAADEAERKAAAAKAEREREAKEKKERAARAAERAKLNAYVAPVEDPSLSTPYQSSGGLWSSGSHTGVDFQAAQGTEVRSVAAGEVVEAGYDGSFGNSIVIKHRDGTYTQYGHLSSIGVSAGQSVTSGQRLGLSGSTGNTTGPHLHFEARTDADYGSDMDPVSYLRKHGVSL</sequence>
<keyword evidence="2" id="KW-0732">Signal</keyword>
<accession>A0A1E7LBW5</accession>
<evidence type="ECO:0000313" key="5">
    <source>
        <dbReference type="Proteomes" id="UP000176005"/>
    </source>
</evidence>
<evidence type="ECO:0000256" key="2">
    <source>
        <dbReference type="SAM" id="SignalP"/>
    </source>
</evidence>
<dbReference type="InterPro" id="IPR011055">
    <property type="entry name" value="Dup_hybrid_motif"/>
</dbReference>
<dbReference type="FunFam" id="2.70.70.10:FF:000013">
    <property type="entry name" value="Peptidase family M23"/>
    <property type="match status" value="1"/>
</dbReference>
<keyword evidence="5" id="KW-1185">Reference proteome</keyword>
<feature type="compositionally biased region" description="Low complexity" evidence="1">
    <location>
        <begin position="50"/>
        <end position="76"/>
    </location>
</feature>
<dbReference type="CDD" id="cd12797">
    <property type="entry name" value="M23_peptidase"/>
    <property type="match status" value="1"/>
</dbReference>
<dbReference type="GO" id="GO:0004222">
    <property type="term" value="F:metalloendopeptidase activity"/>
    <property type="evidence" value="ECO:0007669"/>
    <property type="project" value="TreeGrafter"/>
</dbReference>
<dbReference type="PATRIC" id="fig|518642.10.peg.5023"/>
<dbReference type="Gene3D" id="2.70.70.10">
    <property type="entry name" value="Glucose Permease (Domain IIA)"/>
    <property type="match status" value="1"/>
</dbReference>
<proteinExistence type="predicted"/>
<organism evidence="4 5">
    <name type="scientific">Streptomyces nanshensis</name>
    <dbReference type="NCBI Taxonomy" id="518642"/>
    <lineage>
        <taxon>Bacteria</taxon>
        <taxon>Bacillati</taxon>
        <taxon>Actinomycetota</taxon>
        <taxon>Actinomycetes</taxon>
        <taxon>Kitasatosporales</taxon>
        <taxon>Streptomycetaceae</taxon>
        <taxon>Streptomyces</taxon>
    </lineage>
</organism>
<feature type="signal peptide" evidence="2">
    <location>
        <begin position="1"/>
        <end position="42"/>
    </location>
</feature>
<dbReference type="SUPFAM" id="SSF51261">
    <property type="entry name" value="Duplicated hybrid motif"/>
    <property type="match status" value="1"/>
</dbReference>
<feature type="compositionally biased region" description="Basic and acidic residues" evidence="1">
    <location>
        <begin position="122"/>
        <end position="149"/>
    </location>
</feature>
<evidence type="ECO:0000256" key="1">
    <source>
        <dbReference type="SAM" id="MobiDB-lite"/>
    </source>
</evidence>
<comment type="caution">
    <text evidence="4">The sequence shown here is derived from an EMBL/GenBank/DDBJ whole genome shotgun (WGS) entry which is preliminary data.</text>
</comment>
<evidence type="ECO:0000259" key="3">
    <source>
        <dbReference type="Pfam" id="PF01551"/>
    </source>
</evidence>
<protein>
    <submittedName>
        <fullName evidence="4">Peptidase</fullName>
    </submittedName>
</protein>
<dbReference type="RefSeq" id="WP_070014874.1">
    <property type="nucleotide sequence ID" value="NZ_LJGW01000046.1"/>
</dbReference>
<gene>
    <name evidence="4" type="ORF">AN218_02505</name>
</gene>
<reference evidence="4 5" key="1">
    <citation type="journal article" date="2016" name="Front. Microbiol.">
        <title>Comparative Genomics Analysis of Streptomyces Species Reveals Their Adaptation to the Marine Environment and Their Diversity at the Genomic Level.</title>
        <authorList>
            <person name="Tian X."/>
            <person name="Zhang Z."/>
            <person name="Yang T."/>
            <person name="Chen M."/>
            <person name="Li J."/>
            <person name="Chen F."/>
            <person name="Yang J."/>
            <person name="Li W."/>
            <person name="Zhang B."/>
            <person name="Zhang Z."/>
            <person name="Wu J."/>
            <person name="Zhang C."/>
            <person name="Long L."/>
            <person name="Xiao J."/>
        </authorList>
    </citation>
    <scope>NUCLEOTIDE SEQUENCE [LARGE SCALE GENOMIC DNA]</scope>
    <source>
        <strain evidence="4 5">SCSIO 10429</strain>
    </source>
</reference>
<feature type="region of interest" description="Disordered" evidence="1">
    <location>
        <begin position="39"/>
        <end position="93"/>
    </location>
</feature>
<feature type="compositionally biased region" description="Basic residues" evidence="1">
    <location>
        <begin position="8"/>
        <end position="20"/>
    </location>
</feature>